<evidence type="ECO:0000259" key="10">
    <source>
        <dbReference type="PROSITE" id="PS50893"/>
    </source>
</evidence>
<keyword evidence="4 9" id="KW-0812">Transmembrane</keyword>
<protein>
    <submittedName>
        <fullName evidence="12">ATP-binding cassette subfamily B protein</fullName>
    </submittedName>
</protein>
<evidence type="ECO:0000256" key="2">
    <source>
        <dbReference type="ARBA" id="ARBA00022448"/>
    </source>
</evidence>
<evidence type="ECO:0000313" key="12">
    <source>
        <dbReference type="EMBL" id="MBB6547265.1"/>
    </source>
</evidence>
<keyword evidence="3" id="KW-1003">Cell membrane</keyword>
<dbReference type="GO" id="GO:0005524">
    <property type="term" value="F:ATP binding"/>
    <property type="evidence" value="ECO:0007669"/>
    <property type="project" value="UniProtKB-KW"/>
</dbReference>
<dbReference type="PANTHER" id="PTHR24221:SF646">
    <property type="entry name" value="HAEMOLYSIN SECRETION ATP-BINDING PROTEIN"/>
    <property type="match status" value="1"/>
</dbReference>
<sequence length="606" mass="66045">MALKVPGARRSAPANIIDALRLSREASPGLFWLVVVALPAAEGLLALSLLAVFRGGADAFLSNSSVPGETVERIIPWLGVAIVLTLFMIFMANSRHTVQELLLDRVRQFSARRMHRAIAMLELVDFDDSQVHDRISRAEATADFKPRQVVRGITALIASGFQIVVFTGMLVFLQPLLLPMMALAAAPVLLVSSKLAGQQFGFFHAVTPLERRRRYVGWLMTSREPAAEVRSFGLMRDFARRYDELTDERYAELRRMVRGQWRNLLVSQVSFGLVLTAAVGLLGWFFASGRMDVPTLLTTVVALSRLVSAVGGLGGPMAELSEAGLFLGDQAAFYDQLKRAEELERGRALPERLRELRVRDLTFRYPGAERDALAGVDMTIGAGQLVAFVGPNGSGKTTMAKILSFLYRPGDGTVSWNGQDIAGLDHKALRDHVTAVFQDHMTYHFSIEENVSLGDLARAGDHAAVTGAIEAAGAAEMVARLPAGAATELGPEFGDGTSLSGGESQRLALARALFRDRELVILDEPTSALDPVADHALLRDLRGLLRGRTAVVISHRFSNVRHADQIFVFDGGRIVEQGSHESLMLARGLYAEMYSLQADAFAEEPA</sequence>
<dbReference type="Gene3D" id="1.20.1560.10">
    <property type="entry name" value="ABC transporter type 1, transmembrane domain"/>
    <property type="match status" value="1"/>
</dbReference>
<feature type="transmembrane region" description="Helical" evidence="9">
    <location>
        <begin position="30"/>
        <end position="54"/>
    </location>
</feature>
<dbReference type="SMART" id="SM00382">
    <property type="entry name" value="AAA"/>
    <property type="match status" value="1"/>
</dbReference>
<organism evidence="12 13">
    <name type="scientific">Nonomuraea rubra</name>
    <dbReference type="NCBI Taxonomy" id="46180"/>
    <lineage>
        <taxon>Bacteria</taxon>
        <taxon>Bacillati</taxon>
        <taxon>Actinomycetota</taxon>
        <taxon>Actinomycetes</taxon>
        <taxon>Streptosporangiales</taxon>
        <taxon>Streptosporangiaceae</taxon>
        <taxon>Nonomuraea</taxon>
    </lineage>
</organism>
<feature type="transmembrane region" description="Helical" evidence="9">
    <location>
        <begin position="74"/>
        <end position="92"/>
    </location>
</feature>
<keyword evidence="6 12" id="KW-0067">ATP-binding</keyword>
<dbReference type="Pfam" id="PF00005">
    <property type="entry name" value="ABC_tran"/>
    <property type="match status" value="1"/>
</dbReference>
<evidence type="ECO:0000256" key="4">
    <source>
        <dbReference type="ARBA" id="ARBA00022692"/>
    </source>
</evidence>
<dbReference type="GO" id="GO:0005886">
    <property type="term" value="C:plasma membrane"/>
    <property type="evidence" value="ECO:0007669"/>
    <property type="project" value="UniProtKB-SubCell"/>
</dbReference>
<dbReference type="PROSITE" id="PS50893">
    <property type="entry name" value="ABC_TRANSPORTER_2"/>
    <property type="match status" value="1"/>
</dbReference>
<evidence type="ECO:0000313" key="13">
    <source>
        <dbReference type="Proteomes" id="UP000565579"/>
    </source>
</evidence>
<evidence type="ECO:0000256" key="5">
    <source>
        <dbReference type="ARBA" id="ARBA00022741"/>
    </source>
</evidence>
<name>A0A7X0NPN8_9ACTN</name>
<evidence type="ECO:0000256" key="6">
    <source>
        <dbReference type="ARBA" id="ARBA00022840"/>
    </source>
</evidence>
<feature type="transmembrane region" description="Helical" evidence="9">
    <location>
        <begin position="180"/>
        <end position="206"/>
    </location>
</feature>
<feature type="transmembrane region" description="Helical" evidence="9">
    <location>
        <begin position="153"/>
        <end position="174"/>
    </location>
</feature>
<feature type="transmembrane region" description="Helical" evidence="9">
    <location>
        <begin position="264"/>
        <end position="287"/>
    </location>
</feature>
<keyword evidence="8 9" id="KW-0472">Membrane</keyword>
<evidence type="ECO:0000259" key="11">
    <source>
        <dbReference type="PROSITE" id="PS50929"/>
    </source>
</evidence>
<evidence type="ECO:0000256" key="8">
    <source>
        <dbReference type="ARBA" id="ARBA00023136"/>
    </source>
</evidence>
<keyword evidence="7 9" id="KW-1133">Transmembrane helix</keyword>
<dbReference type="SUPFAM" id="SSF90123">
    <property type="entry name" value="ABC transporter transmembrane region"/>
    <property type="match status" value="1"/>
</dbReference>
<feature type="domain" description="ABC transporter" evidence="10">
    <location>
        <begin position="356"/>
        <end position="596"/>
    </location>
</feature>
<dbReference type="InterPro" id="IPR039421">
    <property type="entry name" value="Type_1_exporter"/>
</dbReference>
<dbReference type="GO" id="GO:0140359">
    <property type="term" value="F:ABC-type transporter activity"/>
    <property type="evidence" value="ECO:0007669"/>
    <property type="project" value="InterPro"/>
</dbReference>
<gene>
    <name evidence="12" type="ORF">HD593_002060</name>
</gene>
<dbReference type="PROSITE" id="PS50929">
    <property type="entry name" value="ABC_TM1F"/>
    <property type="match status" value="1"/>
</dbReference>
<dbReference type="SUPFAM" id="SSF52540">
    <property type="entry name" value="P-loop containing nucleoside triphosphate hydrolases"/>
    <property type="match status" value="1"/>
</dbReference>
<feature type="domain" description="ABC transmembrane type-1" evidence="11">
    <location>
        <begin position="33"/>
        <end position="322"/>
    </location>
</feature>
<dbReference type="Gene3D" id="3.40.50.300">
    <property type="entry name" value="P-loop containing nucleotide triphosphate hydrolases"/>
    <property type="match status" value="1"/>
</dbReference>
<keyword evidence="2" id="KW-0813">Transport</keyword>
<evidence type="ECO:0000256" key="7">
    <source>
        <dbReference type="ARBA" id="ARBA00022989"/>
    </source>
</evidence>
<evidence type="ECO:0000256" key="3">
    <source>
        <dbReference type="ARBA" id="ARBA00022475"/>
    </source>
</evidence>
<dbReference type="GO" id="GO:0016887">
    <property type="term" value="F:ATP hydrolysis activity"/>
    <property type="evidence" value="ECO:0007669"/>
    <property type="project" value="InterPro"/>
</dbReference>
<dbReference type="GO" id="GO:0034040">
    <property type="term" value="F:ATPase-coupled lipid transmembrane transporter activity"/>
    <property type="evidence" value="ECO:0007669"/>
    <property type="project" value="TreeGrafter"/>
</dbReference>
<dbReference type="EMBL" id="JACHMI010000001">
    <property type="protein sequence ID" value="MBB6547265.1"/>
    <property type="molecule type" value="Genomic_DNA"/>
</dbReference>
<dbReference type="PANTHER" id="PTHR24221">
    <property type="entry name" value="ATP-BINDING CASSETTE SUB-FAMILY B"/>
    <property type="match status" value="1"/>
</dbReference>
<dbReference type="FunFam" id="3.40.50.300:FF:000854">
    <property type="entry name" value="Multidrug ABC transporter ATP-binding protein"/>
    <property type="match status" value="1"/>
</dbReference>
<reference evidence="12 13" key="1">
    <citation type="submission" date="2020-08" db="EMBL/GenBank/DDBJ databases">
        <title>Sequencing the genomes of 1000 actinobacteria strains.</title>
        <authorList>
            <person name="Klenk H.-P."/>
        </authorList>
    </citation>
    <scope>NUCLEOTIDE SEQUENCE [LARGE SCALE GENOMIC DNA]</scope>
    <source>
        <strain evidence="12 13">DSM 43768</strain>
    </source>
</reference>
<dbReference type="InterPro" id="IPR003593">
    <property type="entry name" value="AAA+_ATPase"/>
</dbReference>
<dbReference type="InterPro" id="IPR036640">
    <property type="entry name" value="ABC1_TM_sf"/>
</dbReference>
<dbReference type="InterPro" id="IPR017871">
    <property type="entry name" value="ABC_transporter-like_CS"/>
</dbReference>
<dbReference type="InterPro" id="IPR003439">
    <property type="entry name" value="ABC_transporter-like_ATP-bd"/>
</dbReference>
<dbReference type="AlphaFoldDB" id="A0A7X0NPN8"/>
<keyword evidence="13" id="KW-1185">Reference proteome</keyword>
<keyword evidence="5" id="KW-0547">Nucleotide-binding</keyword>
<dbReference type="CDD" id="cd03228">
    <property type="entry name" value="ABCC_MRP_Like"/>
    <property type="match status" value="1"/>
</dbReference>
<proteinExistence type="predicted"/>
<evidence type="ECO:0000256" key="9">
    <source>
        <dbReference type="SAM" id="Phobius"/>
    </source>
</evidence>
<accession>A0A7X0NPN8</accession>
<comment type="subcellular location">
    <subcellularLocation>
        <location evidence="1">Cell membrane</location>
        <topology evidence="1">Multi-pass membrane protein</topology>
    </subcellularLocation>
</comment>
<evidence type="ECO:0000256" key="1">
    <source>
        <dbReference type="ARBA" id="ARBA00004651"/>
    </source>
</evidence>
<dbReference type="PROSITE" id="PS00211">
    <property type="entry name" value="ABC_TRANSPORTER_1"/>
    <property type="match status" value="1"/>
</dbReference>
<dbReference type="RefSeq" id="WP_185101935.1">
    <property type="nucleotide sequence ID" value="NZ_BAAAXY010000216.1"/>
</dbReference>
<comment type="caution">
    <text evidence="12">The sequence shown here is derived from an EMBL/GenBank/DDBJ whole genome shotgun (WGS) entry which is preliminary data.</text>
</comment>
<dbReference type="Proteomes" id="UP000565579">
    <property type="component" value="Unassembled WGS sequence"/>
</dbReference>
<dbReference type="InterPro" id="IPR027417">
    <property type="entry name" value="P-loop_NTPase"/>
</dbReference>
<dbReference type="InterPro" id="IPR011527">
    <property type="entry name" value="ABC1_TM_dom"/>
</dbReference>